<sequence length="407" mass="45827">MRIAWIGKKTPFCGNVTYGREITNALLDREHEVSFLHFAQEEEERGLEKRKATSVRVSDRRNNQVSLAEPDNWPHCQEVSLPFIYKSQVYTIPTFKATKLLTESLRKIKPDVVHASLTLSTLDFVLPEICKDLNLPLVATFHTPFAGKGAKLVSGTQFLAYQLYAPFLGNYDRVIVFSQIQRELLARLGVREENIAVIPNGVDVVKYSPGLSHIKAEFQAERLFVYQGRLAPEKNVEALLRAWKQAEMRPDSKLLIVGDGPAKASLEQFYNIEYGIHWLGFVADENRRIEILRGADVFVLPSLVEGLSLSLLEGMACGLACLATDVGADGEVLEAGAGVVMNTKTVRSQLRTLLPLFQDHPELTTLLGQKARKRVLERYTLTKNITQLEMLYAQILEQRRVQFSWGA</sequence>
<name>A0A951UTE9_9CYAN</name>
<dbReference type="PANTHER" id="PTHR45947:SF11">
    <property type="entry name" value="SLR1508 PROTEIN"/>
    <property type="match status" value="1"/>
</dbReference>
<evidence type="ECO:0000313" key="2">
    <source>
        <dbReference type="EMBL" id="MBW4668969.1"/>
    </source>
</evidence>
<feature type="domain" description="WIF" evidence="1">
    <location>
        <begin position="356"/>
        <end position="407"/>
    </location>
</feature>
<dbReference type="Pfam" id="PF13439">
    <property type="entry name" value="Glyco_transf_4"/>
    <property type="match status" value="1"/>
</dbReference>
<comment type="caution">
    <text evidence="2">The sequence shown here is derived from an EMBL/GenBank/DDBJ whole genome shotgun (WGS) entry which is preliminary data.</text>
</comment>
<dbReference type="EMBL" id="JAHHGZ010000017">
    <property type="protein sequence ID" value="MBW4668969.1"/>
    <property type="molecule type" value="Genomic_DNA"/>
</dbReference>
<dbReference type="InterPro" id="IPR050194">
    <property type="entry name" value="Glycosyltransferase_grp1"/>
</dbReference>
<dbReference type="PROSITE" id="PS50814">
    <property type="entry name" value="WIF"/>
    <property type="match status" value="1"/>
</dbReference>
<dbReference type="InterPro" id="IPR001296">
    <property type="entry name" value="Glyco_trans_1"/>
</dbReference>
<dbReference type="Pfam" id="PF00534">
    <property type="entry name" value="Glycos_transf_1"/>
    <property type="match status" value="1"/>
</dbReference>
<reference evidence="2" key="2">
    <citation type="journal article" date="2022" name="Microbiol. Resour. Announc.">
        <title>Metagenome Sequencing to Explore Phylogenomics of Terrestrial Cyanobacteria.</title>
        <authorList>
            <person name="Ward R.D."/>
            <person name="Stajich J.E."/>
            <person name="Johansen J.R."/>
            <person name="Huntemann M."/>
            <person name="Clum A."/>
            <person name="Foster B."/>
            <person name="Foster B."/>
            <person name="Roux S."/>
            <person name="Palaniappan K."/>
            <person name="Varghese N."/>
            <person name="Mukherjee S."/>
            <person name="Reddy T.B.K."/>
            <person name="Daum C."/>
            <person name="Copeland A."/>
            <person name="Chen I.A."/>
            <person name="Ivanova N.N."/>
            <person name="Kyrpides N.C."/>
            <person name="Shapiro N."/>
            <person name="Eloe-Fadrosh E.A."/>
            <person name="Pietrasiak N."/>
        </authorList>
    </citation>
    <scope>NUCLEOTIDE SEQUENCE</scope>
    <source>
        <strain evidence="2">GSE-NOS-MK-12-04C</strain>
    </source>
</reference>
<dbReference type="InterPro" id="IPR028098">
    <property type="entry name" value="Glyco_trans_4-like_N"/>
</dbReference>
<proteinExistence type="predicted"/>
<dbReference type="GO" id="GO:0016757">
    <property type="term" value="F:glycosyltransferase activity"/>
    <property type="evidence" value="ECO:0007669"/>
    <property type="project" value="InterPro"/>
</dbReference>
<dbReference type="Proteomes" id="UP000729701">
    <property type="component" value="Unassembled WGS sequence"/>
</dbReference>
<protein>
    <submittedName>
        <fullName evidence="2">Glycosyltransferase family 4 protein</fullName>
    </submittedName>
</protein>
<gene>
    <name evidence="2" type="ORF">KME60_16480</name>
</gene>
<dbReference type="CDD" id="cd03801">
    <property type="entry name" value="GT4_PimA-like"/>
    <property type="match status" value="1"/>
</dbReference>
<evidence type="ECO:0000259" key="1">
    <source>
        <dbReference type="PROSITE" id="PS50814"/>
    </source>
</evidence>
<dbReference type="InterPro" id="IPR003306">
    <property type="entry name" value="WIF"/>
</dbReference>
<reference evidence="2" key="1">
    <citation type="submission" date="2021-05" db="EMBL/GenBank/DDBJ databases">
        <authorList>
            <person name="Pietrasiak N."/>
            <person name="Ward R."/>
            <person name="Stajich J.E."/>
            <person name="Kurbessoian T."/>
        </authorList>
    </citation>
    <scope>NUCLEOTIDE SEQUENCE</scope>
    <source>
        <strain evidence="2">GSE-NOS-MK-12-04C</strain>
    </source>
</reference>
<dbReference type="PANTHER" id="PTHR45947">
    <property type="entry name" value="SULFOQUINOVOSYL TRANSFERASE SQD2"/>
    <property type="match status" value="1"/>
</dbReference>
<evidence type="ECO:0000313" key="3">
    <source>
        <dbReference type="Proteomes" id="UP000729701"/>
    </source>
</evidence>
<dbReference type="Gene3D" id="3.40.50.2000">
    <property type="entry name" value="Glycogen Phosphorylase B"/>
    <property type="match status" value="2"/>
</dbReference>
<organism evidence="2 3">
    <name type="scientific">Cyanomargarita calcarea GSE-NOS-MK-12-04C</name>
    <dbReference type="NCBI Taxonomy" id="2839659"/>
    <lineage>
        <taxon>Bacteria</taxon>
        <taxon>Bacillati</taxon>
        <taxon>Cyanobacteriota</taxon>
        <taxon>Cyanophyceae</taxon>
        <taxon>Nostocales</taxon>
        <taxon>Cyanomargaritaceae</taxon>
        <taxon>Cyanomargarita</taxon>
    </lineage>
</organism>
<dbReference type="SUPFAM" id="SSF53756">
    <property type="entry name" value="UDP-Glycosyltransferase/glycogen phosphorylase"/>
    <property type="match status" value="1"/>
</dbReference>
<accession>A0A951UTE9</accession>
<dbReference type="AlphaFoldDB" id="A0A951UTE9"/>